<evidence type="ECO:0000313" key="5">
    <source>
        <dbReference type="Proteomes" id="UP001162164"/>
    </source>
</evidence>
<protein>
    <recommendedName>
        <fullName evidence="3">CCHC-type domain-containing protein</fullName>
    </recommendedName>
</protein>
<feature type="domain" description="CCHC-type" evidence="3">
    <location>
        <begin position="248"/>
        <end position="263"/>
    </location>
</feature>
<keyword evidence="5" id="KW-1185">Reference proteome</keyword>
<keyword evidence="1" id="KW-0479">Metal-binding</keyword>
<dbReference type="InterPro" id="IPR001878">
    <property type="entry name" value="Znf_CCHC"/>
</dbReference>
<keyword evidence="1" id="KW-0863">Zinc-finger</keyword>
<sequence length="410" mass="46209">MPDPPNQVIYPFTNLEKFDHKHSNFLVFKERLEQSFIMVDKKRAILLCSLNEECYILLRNLCTPRLPETKPYEDLVTILTDFFLPVKSLFAERLKFYTAQQEANECVSDWLARVKSLVANCDFGDELQVVMRDIFTIGLNKTLVREKCFEEDPSLPATNLAKMAKTALSKEAALNEKHGSQDHPGITVKTEPVHYNQQRNRASGTHSRQNLQSQQTTATSSGSSRSNHPVSGTSSQASGHRRKGNCICHKCGITGHLASVCKSTKSRNYFMTETNSDNSEDTNSDNHEETIYNLRSIDLDDNGNVKPSYVKLLVENVPISFEADSGKTLCANDLALKDYIGMTFEPLGYLSLNVVYDQVQYVLKVYVVKNGGPPLIGRNGLNMLNLGICKIKYLAKDVRTENRKLLMIYC</sequence>
<dbReference type="SUPFAM" id="SSF57756">
    <property type="entry name" value="Retrovirus zinc finger-like domains"/>
    <property type="match status" value="1"/>
</dbReference>
<dbReference type="PROSITE" id="PS50158">
    <property type="entry name" value="ZF_CCHC"/>
    <property type="match status" value="1"/>
</dbReference>
<comment type="caution">
    <text evidence="4">The sequence shown here is derived from an EMBL/GenBank/DDBJ whole genome shotgun (WGS) entry which is preliminary data.</text>
</comment>
<evidence type="ECO:0000259" key="3">
    <source>
        <dbReference type="PROSITE" id="PS50158"/>
    </source>
</evidence>
<dbReference type="InterPro" id="IPR036875">
    <property type="entry name" value="Znf_CCHC_sf"/>
</dbReference>
<feature type="compositionally biased region" description="Low complexity" evidence="2">
    <location>
        <begin position="212"/>
        <end position="226"/>
    </location>
</feature>
<name>A0ABQ9JNK3_9CUCU</name>
<reference evidence="4" key="1">
    <citation type="journal article" date="2023" name="Insect Mol. Biol.">
        <title>Genome sequencing provides insights into the evolution of gene families encoding plant cell wall-degrading enzymes in longhorned beetles.</title>
        <authorList>
            <person name="Shin N.R."/>
            <person name="Okamura Y."/>
            <person name="Kirsch R."/>
            <person name="Pauchet Y."/>
        </authorList>
    </citation>
    <scope>NUCLEOTIDE SEQUENCE</scope>
    <source>
        <strain evidence="4">MMC_N1</strain>
    </source>
</reference>
<organism evidence="4 5">
    <name type="scientific">Molorchus minor</name>
    <dbReference type="NCBI Taxonomy" id="1323400"/>
    <lineage>
        <taxon>Eukaryota</taxon>
        <taxon>Metazoa</taxon>
        <taxon>Ecdysozoa</taxon>
        <taxon>Arthropoda</taxon>
        <taxon>Hexapoda</taxon>
        <taxon>Insecta</taxon>
        <taxon>Pterygota</taxon>
        <taxon>Neoptera</taxon>
        <taxon>Endopterygota</taxon>
        <taxon>Coleoptera</taxon>
        <taxon>Polyphaga</taxon>
        <taxon>Cucujiformia</taxon>
        <taxon>Chrysomeloidea</taxon>
        <taxon>Cerambycidae</taxon>
        <taxon>Lamiinae</taxon>
        <taxon>Monochamini</taxon>
        <taxon>Molorchus</taxon>
    </lineage>
</organism>
<dbReference type="PANTHER" id="PTHR33198">
    <property type="entry name" value="ANK_REP_REGION DOMAIN-CONTAINING PROTEIN-RELATED"/>
    <property type="match status" value="1"/>
</dbReference>
<dbReference type="PANTHER" id="PTHR33198:SF19">
    <property type="entry name" value="CCHC-TYPE DOMAIN-CONTAINING PROTEIN"/>
    <property type="match status" value="1"/>
</dbReference>
<feature type="region of interest" description="Disordered" evidence="2">
    <location>
        <begin position="196"/>
        <end position="242"/>
    </location>
</feature>
<accession>A0ABQ9JNK3</accession>
<gene>
    <name evidence="4" type="ORF">NQ317_001342</name>
</gene>
<dbReference type="Proteomes" id="UP001162164">
    <property type="component" value="Unassembled WGS sequence"/>
</dbReference>
<proteinExistence type="predicted"/>
<feature type="compositionally biased region" description="Polar residues" evidence="2">
    <location>
        <begin position="227"/>
        <end position="238"/>
    </location>
</feature>
<feature type="compositionally biased region" description="Polar residues" evidence="2">
    <location>
        <begin position="196"/>
        <end position="211"/>
    </location>
</feature>
<dbReference type="EMBL" id="JAPWTJ010000324">
    <property type="protein sequence ID" value="KAJ8979635.1"/>
    <property type="molecule type" value="Genomic_DNA"/>
</dbReference>
<evidence type="ECO:0000256" key="2">
    <source>
        <dbReference type="SAM" id="MobiDB-lite"/>
    </source>
</evidence>
<evidence type="ECO:0000313" key="4">
    <source>
        <dbReference type="EMBL" id="KAJ8979635.1"/>
    </source>
</evidence>
<evidence type="ECO:0000256" key="1">
    <source>
        <dbReference type="PROSITE-ProRule" id="PRU00047"/>
    </source>
</evidence>
<keyword evidence="1" id="KW-0862">Zinc</keyword>